<evidence type="ECO:0000313" key="7">
    <source>
        <dbReference type="EMBL" id="SHH03401.1"/>
    </source>
</evidence>
<sequence>MAIKVKDRIKPDTFSIVLFLMISILMVTRIFLLRIIKNEGLGIFASPMDLFMICYGVFVFALEHAICAAIRLYEKKKQFINAMDTARKARTISFAAGIIVSGLILIFSFSASEKLFGSRIGFLALIAVAAAIVFISVQGAIRGMLEGFGENVYSLLAELIFAVAFVLLTPIFASFSYRYGLKANALLERNDLASGYGAFGALASVCISSLITLLYLLIIWKLKSGKMDDIVRGGEPRYLGQGPSYSRNVVSFSLAFAFPFAINLIDEAMYVGILEHTAVQWGIWYGGVLPVIVIIVCLIVILQLRKVYEFCSMVVHSDRHGALDVLAEFSRYLVILLFPASMFMVVLADTIQRAVYVTPTESAVAMMGHASLIVFAAPIGILMSAILLRLRKLRALMLNIIVAAIVHVLTFCFMSYGMGKEMTAVSYADFVMFLVIGAMGFWEIMRMIHYRHKWIQCFVVPFICSAVAAVIVFLLNMVLINVIGEILTILVCCLAGGFLYLLFLLVLRGIYEYEVERIPGGGFILVIARGFHFI</sequence>
<feature type="transmembrane region" description="Helical" evidence="6">
    <location>
        <begin position="153"/>
        <end position="175"/>
    </location>
</feature>
<feature type="transmembrane region" description="Helical" evidence="6">
    <location>
        <begin position="424"/>
        <end position="442"/>
    </location>
</feature>
<evidence type="ECO:0000256" key="1">
    <source>
        <dbReference type="ARBA" id="ARBA00004651"/>
    </source>
</evidence>
<feature type="transmembrane region" description="Helical" evidence="6">
    <location>
        <begin position="486"/>
        <end position="507"/>
    </location>
</feature>
<feature type="transmembrane region" description="Helical" evidence="6">
    <location>
        <begin position="368"/>
        <end position="388"/>
    </location>
</feature>
<feature type="transmembrane region" description="Helical" evidence="6">
    <location>
        <begin position="122"/>
        <end position="141"/>
    </location>
</feature>
<dbReference type="GO" id="GO:0005886">
    <property type="term" value="C:plasma membrane"/>
    <property type="evidence" value="ECO:0007669"/>
    <property type="project" value="UniProtKB-SubCell"/>
</dbReference>
<evidence type="ECO:0000256" key="2">
    <source>
        <dbReference type="ARBA" id="ARBA00022475"/>
    </source>
</evidence>
<keyword evidence="3 6" id="KW-0812">Transmembrane</keyword>
<feature type="transmembrane region" description="Helical" evidence="6">
    <location>
        <begin position="195"/>
        <end position="218"/>
    </location>
</feature>
<feature type="transmembrane region" description="Helical" evidence="6">
    <location>
        <begin position="282"/>
        <end position="304"/>
    </location>
</feature>
<dbReference type="Proteomes" id="UP000184278">
    <property type="component" value="Unassembled WGS sequence"/>
</dbReference>
<feature type="transmembrane region" description="Helical" evidence="6">
    <location>
        <begin position="91"/>
        <end position="110"/>
    </location>
</feature>
<dbReference type="AlphaFoldDB" id="A0A1M5PNY8"/>
<organism evidence="7 8">
    <name type="scientific">Butyrivibrio fibrisolvens DSM 3071</name>
    <dbReference type="NCBI Taxonomy" id="1121131"/>
    <lineage>
        <taxon>Bacteria</taxon>
        <taxon>Bacillati</taxon>
        <taxon>Bacillota</taxon>
        <taxon>Clostridia</taxon>
        <taxon>Lachnospirales</taxon>
        <taxon>Lachnospiraceae</taxon>
        <taxon>Butyrivibrio</taxon>
    </lineage>
</organism>
<feature type="transmembrane region" description="Helical" evidence="6">
    <location>
        <begin position="325"/>
        <end position="348"/>
    </location>
</feature>
<dbReference type="EMBL" id="FQXK01000003">
    <property type="protein sequence ID" value="SHH03401.1"/>
    <property type="molecule type" value="Genomic_DNA"/>
</dbReference>
<feature type="transmembrane region" description="Helical" evidence="6">
    <location>
        <begin position="395"/>
        <end position="418"/>
    </location>
</feature>
<dbReference type="InterPro" id="IPR050833">
    <property type="entry name" value="Poly_Biosynth_Transport"/>
</dbReference>
<keyword evidence="5 6" id="KW-0472">Membrane</keyword>
<feature type="transmembrane region" description="Helical" evidence="6">
    <location>
        <begin position="454"/>
        <end position="480"/>
    </location>
</feature>
<dbReference type="OrthoDB" id="2002447at2"/>
<feature type="transmembrane region" description="Helical" evidence="6">
    <location>
        <begin position="12"/>
        <end position="36"/>
    </location>
</feature>
<accession>A0A1M5PNY8</accession>
<feature type="transmembrane region" description="Helical" evidence="6">
    <location>
        <begin position="48"/>
        <end position="70"/>
    </location>
</feature>
<keyword evidence="2" id="KW-1003">Cell membrane</keyword>
<dbReference type="RefSeq" id="WP_073384542.1">
    <property type="nucleotide sequence ID" value="NZ_FQXK01000003.1"/>
</dbReference>
<gene>
    <name evidence="7" type="ORF">SAMN02745229_00048</name>
</gene>
<feature type="transmembrane region" description="Helical" evidence="6">
    <location>
        <begin position="245"/>
        <end position="262"/>
    </location>
</feature>
<reference evidence="8" key="1">
    <citation type="submission" date="2016-11" db="EMBL/GenBank/DDBJ databases">
        <authorList>
            <person name="Varghese N."/>
            <person name="Submissions S."/>
        </authorList>
    </citation>
    <scope>NUCLEOTIDE SEQUENCE [LARGE SCALE GENOMIC DNA]</scope>
    <source>
        <strain evidence="8">DSM 3071</strain>
    </source>
</reference>
<evidence type="ECO:0000313" key="8">
    <source>
        <dbReference type="Proteomes" id="UP000184278"/>
    </source>
</evidence>
<evidence type="ECO:0000256" key="5">
    <source>
        <dbReference type="ARBA" id="ARBA00023136"/>
    </source>
</evidence>
<dbReference type="PANTHER" id="PTHR30250">
    <property type="entry name" value="PST FAMILY PREDICTED COLANIC ACID TRANSPORTER"/>
    <property type="match status" value="1"/>
</dbReference>
<evidence type="ECO:0000256" key="3">
    <source>
        <dbReference type="ARBA" id="ARBA00022692"/>
    </source>
</evidence>
<comment type="subcellular location">
    <subcellularLocation>
        <location evidence="1">Cell membrane</location>
        <topology evidence="1">Multi-pass membrane protein</topology>
    </subcellularLocation>
</comment>
<evidence type="ECO:0000256" key="4">
    <source>
        <dbReference type="ARBA" id="ARBA00022989"/>
    </source>
</evidence>
<proteinExistence type="predicted"/>
<dbReference type="PANTHER" id="PTHR30250:SF11">
    <property type="entry name" value="O-ANTIGEN TRANSPORTER-RELATED"/>
    <property type="match status" value="1"/>
</dbReference>
<protein>
    <submittedName>
        <fullName evidence="7">Polysaccharide biosynthesis C-terminal domain-containing protein</fullName>
    </submittedName>
</protein>
<dbReference type="STRING" id="1121131.SAMN02745229_00048"/>
<keyword evidence="4 6" id="KW-1133">Transmembrane helix</keyword>
<name>A0A1M5PNY8_BUTFI</name>
<dbReference type="GeneID" id="89509214"/>
<keyword evidence="8" id="KW-1185">Reference proteome</keyword>
<evidence type="ECO:0000256" key="6">
    <source>
        <dbReference type="SAM" id="Phobius"/>
    </source>
</evidence>